<dbReference type="Proteomes" id="UP000717515">
    <property type="component" value="Unassembled WGS sequence"/>
</dbReference>
<dbReference type="InterPro" id="IPR037231">
    <property type="entry name" value="NAP-like_sf"/>
</dbReference>
<proteinExistence type="inferred from homology"/>
<evidence type="ECO:0000256" key="3">
    <source>
        <dbReference type="SAM" id="MobiDB-lite"/>
    </source>
</evidence>
<organism evidence="4 5">
    <name type="scientific">Mortierella alpina</name>
    <name type="common">Oleaginous fungus</name>
    <name type="synonym">Mortierella renispora</name>
    <dbReference type="NCBI Taxonomy" id="64518"/>
    <lineage>
        <taxon>Eukaryota</taxon>
        <taxon>Fungi</taxon>
        <taxon>Fungi incertae sedis</taxon>
        <taxon>Mucoromycota</taxon>
        <taxon>Mortierellomycotina</taxon>
        <taxon>Mortierellomycetes</taxon>
        <taxon>Mortierellales</taxon>
        <taxon>Mortierellaceae</taxon>
        <taxon>Mortierella</taxon>
    </lineage>
</organism>
<dbReference type="GO" id="GO:0005634">
    <property type="term" value="C:nucleus"/>
    <property type="evidence" value="ECO:0007669"/>
    <property type="project" value="InterPro"/>
</dbReference>
<evidence type="ECO:0000256" key="1">
    <source>
        <dbReference type="ARBA" id="ARBA00009947"/>
    </source>
</evidence>
<gene>
    <name evidence="4" type="ORF">KVV02_000957</name>
</gene>
<reference evidence="4" key="1">
    <citation type="submission" date="2021-07" db="EMBL/GenBank/DDBJ databases">
        <title>Draft genome of Mortierella alpina, strain LL118, isolated from an aspen leaf litter sample.</title>
        <authorList>
            <person name="Yang S."/>
            <person name="Vinatzer B.A."/>
        </authorList>
    </citation>
    <scope>NUCLEOTIDE SEQUENCE</scope>
    <source>
        <strain evidence="4">LL118</strain>
    </source>
</reference>
<dbReference type="EMBL" id="JAIFTL010000023">
    <property type="protein sequence ID" value="KAG9326242.1"/>
    <property type="molecule type" value="Genomic_DNA"/>
</dbReference>
<feature type="region of interest" description="Disordered" evidence="3">
    <location>
        <begin position="179"/>
        <end position="212"/>
    </location>
</feature>
<feature type="compositionally biased region" description="Acidic residues" evidence="3">
    <location>
        <begin position="179"/>
        <end position="204"/>
    </location>
</feature>
<evidence type="ECO:0000313" key="4">
    <source>
        <dbReference type="EMBL" id="KAG9326242.1"/>
    </source>
</evidence>
<dbReference type="AlphaFoldDB" id="A0A9P8D033"/>
<evidence type="ECO:0000256" key="2">
    <source>
        <dbReference type="RuleBase" id="RU003876"/>
    </source>
</evidence>
<protein>
    <submittedName>
        <fullName evidence="4">Uncharacterized protein</fullName>
    </submittedName>
</protein>
<dbReference type="SUPFAM" id="SSF143113">
    <property type="entry name" value="NAP-like"/>
    <property type="match status" value="1"/>
</dbReference>
<dbReference type="GO" id="GO:0006334">
    <property type="term" value="P:nucleosome assembly"/>
    <property type="evidence" value="ECO:0007669"/>
    <property type="project" value="InterPro"/>
</dbReference>
<dbReference type="Pfam" id="PF00956">
    <property type="entry name" value="NAP"/>
    <property type="match status" value="1"/>
</dbReference>
<sequence>MAEIDTAALEAVHDDIQALATATSKVEIELANKRAELMLPIFEKRRAILAKIPKFWSVVCQNRALLSADDLPIFDHLTDIWVQHDTKDSRNYDITFTFKENPYFTDKELVKKITIKDDEPVAAPTKIQWKEGKNVTLKRKKDDDNDSFFTFFEEDDVTLADYIAHDMFTEAFAVYVNEDDDSDGEFDDGESVDLDDEEDEEEEEKPQKKSKK</sequence>
<dbReference type="OrthoDB" id="19419at2759"/>
<name>A0A9P8D033_MORAP</name>
<dbReference type="InterPro" id="IPR002164">
    <property type="entry name" value="NAP_family"/>
</dbReference>
<dbReference type="PANTHER" id="PTHR11875">
    <property type="entry name" value="TESTIS-SPECIFIC Y-ENCODED PROTEIN"/>
    <property type="match status" value="1"/>
</dbReference>
<comment type="similarity">
    <text evidence="1 2">Belongs to the nucleosome assembly protein (NAP) family.</text>
</comment>
<evidence type="ECO:0000313" key="5">
    <source>
        <dbReference type="Proteomes" id="UP000717515"/>
    </source>
</evidence>
<dbReference type="Gene3D" id="3.30.1120.90">
    <property type="entry name" value="Nucleosome assembly protein"/>
    <property type="match status" value="1"/>
</dbReference>
<comment type="caution">
    <text evidence="4">The sequence shown here is derived from an EMBL/GenBank/DDBJ whole genome shotgun (WGS) entry which is preliminary data.</text>
</comment>
<accession>A0A9P8D033</accession>